<dbReference type="GeneID" id="59338818"/>
<evidence type="ECO:0000313" key="3">
    <source>
        <dbReference type="EMBL" id="KAF6225230.1"/>
    </source>
</evidence>
<sequence length="643" mass="71656">MTLVGERNAREFLRVSSSHYRLFLMATAPLGIFLLMMCAIRLSGPRILRRLTGREADPKSEALVELTPLSVAPTTSVYTQHAVEIKPSERRDEAAFVCVHIKQTDSVREALASFKHIFRSRVEKLKGDGDGNASTDQEDYEIVLGMKRHPLTADETARLVWSVIAENREIERSLAESVKSTSLSFRATGICPTQTAAIDRTANRRVISKLPNLGNILAGVGSCIATGGVQLAGYYGLQTESTGLKTLVMGLVGYCGIVVFAFILLLIIKDQIEVDSQDLQPIFDDPGVLGTFRDDVPKSLLKTVAIMEYKTVSSSEPSESIGEKPVSSPVLEEVSQFPSPTLSNSDSEKTMLCSNGINRSDELETTEALTESCTLVVAKPIRQSLRNWSGCEDIMKVALEMAKHVCQSQKFRNPGHRLDISDVPSFKRIIRFRLMIYVPGVPWKANTDLDYIVTEDFDLPNLYRDILKIFHLCTEVNGTIVRHEARTKEASAEVSNVLCGPLRPVTESNLSNGCTMTLTDLLIELRNQNSVDMKAYTLDQSVLLPTIQLATMYESNRDDRKNLFSRIQELQNGHTDKLRVSGGKHLPTLEAIFEERKNWQHFMTPKPPEPLSGALQPRDETSGLQGKPARRKATMREKRKVKF</sequence>
<feature type="region of interest" description="Disordered" evidence="1">
    <location>
        <begin position="603"/>
        <end position="643"/>
    </location>
</feature>
<evidence type="ECO:0000256" key="1">
    <source>
        <dbReference type="SAM" id="MobiDB-lite"/>
    </source>
</evidence>
<reference evidence="3 4" key="1">
    <citation type="journal article" date="2020" name="Genomics">
        <title>Complete, high-quality genomes from long-read metagenomic sequencing of two wolf lichen thalli reveals enigmatic genome architecture.</title>
        <authorList>
            <person name="McKenzie S.K."/>
            <person name="Walston R.F."/>
            <person name="Allen J.L."/>
        </authorList>
    </citation>
    <scope>NUCLEOTIDE SEQUENCE [LARGE SCALE GENOMIC DNA]</scope>
    <source>
        <strain evidence="3">WasteWater1</strain>
    </source>
</reference>
<dbReference type="RefSeq" id="XP_037154097.1">
    <property type="nucleotide sequence ID" value="XM_037301280.1"/>
</dbReference>
<keyword evidence="4" id="KW-1185">Reference proteome</keyword>
<keyword evidence="2" id="KW-0472">Membrane</keyword>
<proteinExistence type="predicted"/>
<feature type="transmembrane region" description="Helical" evidence="2">
    <location>
        <begin position="247"/>
        <end position="268"/>
    </location>
</feature>
<dbReference type="Proteomes" id="UP000593566">
    <property type="component" value="Unassembled WGS sequence"/>
</dbReference>
<dbReference type="AlphaFoldDB" id="A0A8H6FEB4"/>
<feature type="transmembrane region" description="Helical" evidence="2">
    <location>
        <begin position="213"/>
        <end position="235"/>
    </location>
</feature>
<keyword evidence="2" id="KW-0812">Transmembrane</keyword>
<organism evidence="3 4">
    <name type="scientific">Letharia lupina</name>
    <dbReference type="NCBI Taxonomy" id="560253"/>
    <lineage>
        <taxon>Eukaryota</taxon>
        <taxon>Fungi</taxon>
        <taxon>Dikarya</taxon>
        <taxon>Ascomycota</taxon>
        <taxon>Pezizomycotina</taxon>
        <taxon>Lecanoromycetes</taxon>
        <taxon>OSLEUM clade</taxon>
        <taxon>Lecanoromycetidae</taxon>
        <taxon>Lecanorales</taxon>
        <taxon>Lecanorineae</taxon>
        <taxon>Parmeliaceae</taxon>
        <taxon>Letharia</taxon>
    </lineage>
</organism>
<accession>A0A8H6FEB4</accession>
<evidence type="ECO:0000313" key="4">
    <source>
        <dbReference type="Proteomes" id="UP000593566"/>
    </source>
</evidence>
<name>A0A8H6FEB4_9LECA</name>
<gene>
    <name evidence="3" type="ORF">HO133_010427</name>
</gene>
<keyword evidence="2" id="KW-1133">Transmembrane helix</keyword>
<feature type="transmembrane region" description="Helical" evidence="2">
    <location>
        <begin position="20"/>
        <end position="40"/>
    </location>
</feature>
<dbReference type="EMBL" id="JACCJB010000008">
    <property type="protein sequence ID" value="KAF6225230.1"/>
    <property type="molecule type" value="Genomic_DNA"/>
</dbReference>
<evidence type="ECO:0000256" key="2">
    <source>
        <dbReference type="SAM" id="Phobius"/>
    </source>
</evidence>
<comment type="caution">
    <text evidence="3">The sequence shown here is derived from an EMBL/GenBank/DDBJ whole genome shotgun (WGS) entry which is preliminary data.</text>
</comment>
<protein>
    <submittedName>
        <fullName evidence="3">Uncharacterized protein</fullName>
    </submittedName>
</protein>
<feature type="compositionally biased region" description="Basic residues" evidence="1">
    <location>
        <begin position="628"/>
        <end position="643"/>
    </location>
</feature>